<sequence length="86" mass="10090">MPRTDREQWYVAIIREETTRLREVLPLATRNYIQSCTEQETDSYFGDFWVEVHRPAGAAFENETVANCIDREIICIERVLRRALGA</sequence>
<name>A0A9P8VFM5_9PEZI</name>
<proteinExistence type="predicted"/>
<comment type="caution">
    <text evidence="1">The sequence shown here is derived from an EMBL/GenBank/DDBJ whole genome shotgun (WGS) entry which is preliminary data.</text>
</comment>
<reference evidence="1" key="1">
    <citation type="journal article" date="2021" name="Nat. Commun.">
        <title>Genetic determinants of endophytism in the Arabidopsis root mycobiome.</title>
        <authorList>
            <person name="Mesny F."/>
            <person name="Miyauchi S."/>
            <person name="Thiergart T."/>
            <person name="Pickel B."/>
            <person name="Atanasova L."/>
            <person name="Karlsson M."/>
            <person name="Huettel B."/>
            <person name="Barry K.W."/>
            <person name="Haridas S."/>
            <person name="Chen C."/>
            <person name="Bauer D."/>
            <person name="Andreopoulos W."/>
            <person name="Pangilinan J."/>
            <person name="LaButti K."/>
            <person name="Riley R."/>
            <person name="Lipzen A."/>
            <person name="Clum A."/>
            <person name="Drula E."/>
            <person name="Henrissat B."/>
            <person name="Kohler A."/>
            <person name="Grigoriev I.V."/>
            <person name="Martin F.M."/>
            <person name="Hacquard S."/>
        </authorList>
    </citation>
    <scope>NUCLEOTIDE SEQUENCE</scope>
    <source>
        <strain evidence="1">MPI-SDFR-AT-0117</strain>
    </source>
</reference>
<keyword evidence="2" id="KW-1185">Reference proteome</keyword>
<dbReference type="OrthoDB" id="336240at2759"/>
<evidence type="ECO:0000313" key="2">
    <source>
        <dbReference type="Proteomes" id="UP000770015"/>
    </source>
</evidence>
<dbReference type="Proteomes" id="UP000770015">
    <property type="component" value="Unassembled WGS sequence"/>
</dbReference>
<accession>A0A9P8VFM5</accession>
<gene>
    <name evidence="1" type="ORF">F5X68DRAFT_204582</name>
</gene>
<dbReference type="AlphaFoldDB" id="A0A9P8VFM5"/>
<evidence type="ECO:0000313" key="1">
    <source>
        <dbReference type="EMBL" id="KAH6688908.1"/>
    </source>
</evidence>
<dbReference type="EMBL" id="JAGSXJ010000008">
    <property type="protein sequence ID" value="KAH6688908.1"/>
    <property type="molecule type" value="Genomic_DNA"/>
</dbReference>
<protein>
    <submittedName>
        <fullName evidence="1">Uncharacterized protein</fullName>
    </submittedName>
</protein>
<organism evidence="1 2">
    <name type="scientific">Plectosphaerella plurivora</name>
    <dbReference type="NCBI Taxonomy" id="936078"/>
    <lineage>
        <taxon>Eukaryota</taxon>
        <taxon>Fungi</taxon>
        <taxon>Dikarya</taxon>
        <taxon>Ascomycota</taxon>
        <taxon>Pezizomycotina</taxon>
        <taxon>Sordariomycetes</taxon>
        <taxon>Hypocreomycetidae</taxon>
        <taxon>Glomerellales</taxon>
        <taxon>Plectosphaerellaceae</taxon>
        <taxon>Plectosphaerella</taxon>
    </lineage>
</organism>